<sequence length="401" mass="44190">MQDLLLLIHRIPYPPNKGDKIRSYHLLKHLARHYRVHLATFVDDADDWQYVPHVEALCASSHFAAMQPLVARVKSLTALLKNGSLSLAYYRDAGLARWVQDTVAANRIERVLVFSSAMAQYADPYRGARRVVDFVDVDSDKWRQYADKKSFPMSWLYRYEADRLLRYERQVARDYDASLFVSAPEAQLFRSLAPESSAKIGHFSNGVDTDYFSPHEAHANPFGAGERALVFTGAMDYWPNVDAVQWFAGAVFPALRQRFTDLRFYIVGSRPSPAVQALAQQPGVVVTGTVPDVRPYIAHAAVAVAPLRIARGIQNKVLEAMAMATPVVVTPQALEGIDAVPDSELVLAADDAAAFADAVAALLDGHADAAAAIGRAARAKVQSRYSWSSNLACIGENLECS</sequence>
<dbReference type="SUPFAM" id="SSF53756">
    <property type="entry name" value="UDP-Glycosyltransferase/glycogen phosphorylase"/>
    <property type="match status" value="1"/>
</dbReference>
<keyword evidence="1" id="KW-0808">Transferase</keyword>
<dbReference type="EMBL" id="CP051685">
    <property type="protein sequence ID" value="QJD99887.1"/>
    <property type="molecule type" value="Genomic_DNA"/>
</dbReference>
<dbReference type="Gene3D" id="3.40.50.2000">
    <property type="entry name" value="Glycogen Phosphorylase B"/>
    <property type="match status" value="2"/>
</dbReference>
<dbReference type="Pfam" id="PF13692">
    <property type="entry name" value="Glyco_trans_1_4"/>
    <property type="match status" value="1"/>
</dbReference>
<organism evidence="1 2">
    <name type="scientific">Massilia forsythiae</name>
    <dbReference type="NCBI Taxonomy" id="2728020"/>
    <lineage>
        <taxon>Bacteria</taxon>
        <taxon>Pseudomonadati</taxon>
        <taxon>Pseudomonadota</taxon>
        <taxon>Betaproteobacteria</taxon>
        <taxon>Burkholderiales</taxon>
        <taxon>Oxalobacteraceae</taxon>
        <taxon>Telluria group</taxon>
        <taxon>Massilia</taxon>
    </lineage>
</organism>
<dbReference type="Proteomes" id="UP000502415">
    <property type="component" value="Chromosome"/>
</dbReference>
<dbReference type="RefSeq" id="WP_169434836.1">
    <property type="nucleotide sequence ID" value="NZ_CP051685.1"/>
</dbReference>
<protein>
    <submittedName>
        <fullName evidence="1">TIGR03087 family PEP-CTERM/XrtA system glycosyltransferase</fullName>
    </submittedName>
</protein>
<dbReference type="GO" id="GO:0016757">
    <property type="term" value="F:glycosyltransferase activity"/>
    <property type="evidence" value="ECO:0007669"/>
    <property type="project" value="TreeGrafter"/>
</dbReference>
<accession>A0A7Z2VUV5</accession>
<evidence type="ECO:0000313" key="1">
    <source>
        <dbReference type="EMBL" id="QJD99887.1"/>
    </source>
</evidence>
<gene>
    <name evidence="1" type="ORF">HH212_07520</name>
</gene>
<dbReference type="CDD" id="cd03801">
    <property type="entry name" value="GT4_PimA-like"/>
    <property type="match status" value="1"/>
</dbReference>
<dbReference type="PANTHER" id="PTHR12526">
    <property type="entry name" value="GLYCOSYLTRANSFERASE"/>
    <property type="match status" value="1"/>
</dbReference>
<proteinExistence type="predicted"/>
<evidence type="ECO:0000313" key="2">
    <source>
        <dbReference type="Proteomes" id="UP000502415"/>
    </source>
</evidence>
<dbReference type="NCBIfam" id="TIGR03087">
    <property type="entry name" value="stp1"/>
    <property type="match status" value="1"/>
</dbReference>
<reference evidence="1 2" key="1">
    <citation type="submission" date="2020-04" db="EMBL/GenBank/DDBJ databases">
        <title>Genome sequencing of novel species.</title>
        <authorList>
            <person name="Heo J."/>
            <person name="Kim S.-J."/>
            <person name="Kim J.-S."/>
            <person name="Hong S.-B."/>
            <person name="Kwon S.-W."/>
        </authorList>
    </citation>
    <scope>NUCLEOTIDE SEQUENCE [LARGE SCALE GENOMIC DNA]</scope>
    <source>
        <strain evidence="1 2">GN2-R2</strain>
    </source>
</reference>
<keyword evidence="2" id="KW-1185">Reference proteome</keyword>
<dbReference type="KEGG" id="mfy:HH212_07520"/>
<dbReference type="InterPro" id="IPR017521">
    <property type="entry name" value="Sugar_tfrase_PEP-CTERM_Stp1"/>
</dbReference>
<dbReference type="AlphaFoldDB" id="A0A7Z2VUV5"/>
<name>A0A7Z2VUV5_9BURK</name>
<dbReference type="PANTHER" id="PTHR12526:SF600">
    <property type="entry name" value="GLYCOSYL TRANSFERASE GROUP 1"/>
    <property type="match status" value="1"/>
</dbReference>